<accession>A0ABV5WBK7</accession>
<keyword evidence="7" id="KW-1185">Reference proteome</keyword>
<reference evidence="6 7" key="1">
    <citation type="submission" date="2024-09" db="EMBL/GenBank/DDBJ databases">
        <authorList>
            <person name="Sun Q."/>
            <person name="Mori K."/>
        </authorList>
    </citation>
    <scope>NUCLEOTIDE SEQUENCE [LARGE SCALE GENOMIC DNA]</scope>
    <source>
        <strain evidence="6 7">JCM 11201</strain>
    </source>
</reference>
<evidence type="ECO:0000256" key="2">
    <source>
        <dbReference type="ARBA" id="ARBA00022692"/>
    </source>
</evidence>
<keyword evidence="6" id="KW-0489">Methyltransferase</keyword>
<name>A0ABV5WBK7_9BACI</name>
<dbReference type="InterPro" id="IPR052527">
    <property type="entry name" value="Metal_cation-efflux_comp"/>
</dbReference>
<feature type="transmembrane region" description="Helical" evidence="5">
    <location>
        <begin position="128"/>
        <end position="151"/>
    </location>
</feature>
<gene>
    <name evidence="6" type="ORF">ACFFMS_03765</name>
</gene>
<dbReference type="GO" id="GO:0008168">
    <property type="term" value="F:methyltransferase activity"/>
    <property type="evidence" value="ECO:0007669"/>
    <property type="project" value="UniProtKB-KW"/>
</dbReference>
<comment type="caution">
    <text evidence="6">The sequence shown here is derived from an EMBL/GenBank/DDBJ whole genome shotgun (WGS) entry which is preliminary data.</text>
</comment>
<dbReference type="Gene3D" id="1.20.120.1630">
    <property type="match status" value="1"/>
</dbReference>
<keyword evidence="3 5" id="KW-1133">Transmembrane helix</keyword>
<feature type="transmembrane region" description="Helical" evidence="5">
    <location>
        <begin position="40"/>
        <end position="61"/>
    </location>
</feature>
<protein>
    <submittedName>
        <fullName evidence="6">Isoprenylcysteine carboxyl methyltransferase family protein</fullName>
    </submittedName>
</protein>
<feature type="transmembrane region" description="Helical" evidence="5">
    <location>
        <begin position="73"/>
        <end position="95"/>
    </location>
</feature>
<dbReference type="PANTHER" id="PTHR43847:SF1">
    <property type="entry name" value="BLL3993 PROTEIN"/>
    <property type="match status" value="1"/>
</dbReference>
<comment type="subcellular location">
    <subcellularLocation>
        <location evidence="1">Membrane</location>
        <topology evidence="1">Multi-pass membrane protein</topology>
    </subcellularLocation>
</comment>
<organism evidence="6 7">
    <name type="scientific">Ectobacillus funiculus</name>
    <dbReference type="NCBI Taxonomy" id="137993"/>
    <lineage>
        <taxon>Bacteria</taxon>
        <taxon>Bacillati</taxon>
        <taxon>Bacillota</taxon>
        <taxon>Bacilli</taxon>
        <taxon>Bacillales</taxon>
        <taxon>Bacillaceae</taxon>
        <taxon>Ectobacillus</taxon>
    </lineage>
</organism>
<evidence type="ECO:0000313" key="6">
    <source>
        <dbReference type="EMBL" id="MFB9757658.1"/>
    </source>
</evidence>
<dbReference type="Pfam" id="PF04140">
    <property type="entry name" value="ICMT"/>
    <property type="match status" value="1"/>
</dbReference>
<proteinExistence type="predicted"/>
<evidence type="ECO:0000256" key="5">
    <source>
        <dbReference type="SAM" id="Phobius"/>
    </source>
</evidence>
<dbReference type="GO" id="GO:0032259">
    <property type="term" value="P:methylation"/>
    <property type="evidence" value="ECO:0007669"/>
    <property type="project" value="UniProtKB-KW"/>
</dbReference>
<evidence type="ECO:0000256" key="1">
    <source>
        <dbReference type="ARBA" id="ARBA00004141"/>
    </source>
</evidence>
<keyword evidence="4 5" id="KW-0472">Membrane</keyword>
<dbReference type="PANTHER" id="PTHR43847">
    <property type="entry name" value="BLL3993 PROTEIN"/>
    <property type="match status" value="1"/>
</dbReference>
<dbReference type="EMBL" id="JBHMAF010000017">
    <property type="protein sequence ID" value="MFB9757658.1"/>
    <property type="molecule type" value="Genomic_DNA"/>
</dbReference>
<dbReference type="RefSeq" id="WP_129728186.1">
    <property type="nucleotide sequence ID" value="NZ_JBHMAF010000017.1"/>
</dbReference>
<evidence type="ECO:0000256" key="4">
    <source>
        <dbReference type="ARBA" id="ARBA00023136"/>
    </source>
</evidence>
<dbReference type="InterPro" id="IPR007269">
    <property type="entry name" value="ICMT_MeTrfase"/>
</dbReference>
<keyword evidence="2 5" id="KW-0812">Transmembrane</keyword>
<evidence type="ECO:0000313" key="7">
    <source>
        <dbReference type="Proteomes" id="UP001589609"/>
    </source>
</evidence>
<keyword evidence="6" id="KW-0808">Transferase</keyword>
<sequence length="181" mass="21383">MTFFSFFAFVVMQRLAELLLARRNEQYLKKRGALEFGKGHYKYIVLLHMLFLVFIVAEVTYLKKAPSPMWPVLLALFIGTQFLRVWAIASLGVYWNTKILVLPHSKLVPKGPYRFMRHPNYIVVMMEFWIIPILFQAYITAIVCSLLNMLVLSVRIREEERALQELTNYKQSFQKISRFIP</sequence>
<dbReference type="Proteomes" id="UP001589609">
    <property type="component" value="Unassembled WGS sequence"/>
</dbReference>
<evidence type="ECO:0000256" key="3">
    <source>
        <dbReference type="ARBA" id="ARBA00022989"/>
    </source>
</evidence>